<comment type="caution">
    <text evidence="7">The sequence shown here is derived from an EMBL/GenBank/DDBJ whole genome shotgun (WGS) entry which is preliminary data.</text>
</comment>
<comment type="function">
    <text evidence="5">One of the primary rRNA binding proteins, this protein initially binds near the 5'-end of the 23S rRNA. It is important during the early stages of 50S assembly. It makes multiple contacts with different domains of the 23S rRNA in the assembled 50S subunit and ribosome.</text>
</comment>
<dbReference type="Proteomes" id="UP000034072">
    <property type="component" value="Unassembled WGS sequence"/>
</dbReference>
<evidence type="ECO:0000256" key="4">
    <source>
        <dbReference type="ARBA" id="ARBA00035244"/>
    </source>
</evidence>
<evidence type="ECO:0000256" key="5">
    <source>
        <dbReference type="HAMAP-Rule" id="MF_01328"/>
    </source>
</evidence>
<dbReference type="InterPro" id="IPR013005">
    <property type="entry name" value="Ribosomal_uL4-like"/>
</dbReference>
<dbReference type="GO" id="GO:0006412">
    <property type="term" value="P:translation"/>
    <property type="evidence" value="ECO:0007669"/>
    <property type="project" value="UniProtKB-UniRule"/>
</dbReference>
<dbReference type="Gene3D" id="3.40.1370.10">
    <property type="match status" value="1"/>
</dbReference>
<accession>A0A0G0SZ38</accession>
<evidence type="ECO:0000313" key="8">
    <source>
        <dbReference type="Proteomes" id="UP000034072"/>
    </source>
</evidence>
<dbReference type="GO" id="GO:0019843">
    <property type="term" value="F:rRNA binding"/>
    <property type="evidence" value="ECO:0007669"/>
    <property type="project" value="UniProtKB-UniRule"/>
</dbReference>
<evidence type="ECO:0000256" key="3">
    <source>
        <dbReference type="ARBA" id="ARBA00023274"/>
    </source>
</evidence>
<dbReference type="AlphaFoldDB" id="A0A0G0SZ38"/>
<dbReference type="GO" id="GO:0005840">
    <property type="term" value="C:ribosome"/>
    <property type="evidence" value="ECO:0007669"/>
    <property type="project" value="UniProtKB-KW"/>
</dbReference>
<dbReference type="HAMAP" id="MF_01328_B">
    <property type="entry name" value="Ribosomal_uL4_B"/>
    <property type="match status" value="1"/>
</dbReference>
<keyword evidence="2 5" id="KW-0689">Ribosomal protein</keyword>
<reference evidence="7 8" key="1">
    <citation type="journal article" date="2015" name="Nature">
        <title>rRNA introns, odd ribosomes, and small enigmatic genomes across a large radiation of phyla.</title>
        <authorList>
            <person name="Brown C.T."/>
            <person name="Hug L.A."/>
            <person name="Thomas B.C."/>
            <person name="Sharon I."/>
            <person name="Castelle C.J."/>
            <person name="Singh A."/>
            <person name="Wilkins M.J."/>
            <person name="Williams K.H."/>
            <person name="Banfield J.F."/>
        </authorList>
    </citation>
    <scope>NUCLEOTIDE SEQUENCE [LARGE SCALE GENOMIC DNA]</scope>
</reference>
<dbReference type="PANTHER" id="PTHR10746:SF6">
    <property type="entry name" value="LARGE RIBOSOMAL SUBUNIT PROTEIN UL4M"/>
    <property type="match status" value="1"/>
</dbReference>
<evidence type="ECO:0000256" key="1">
    <source>
        <dbReference type="ARBA" id="ARBA00010528"/>
    </source>
</evidence>
<dbReference type="SUPFAM" id="SSF52166">
    <property type="entry name" value="Ribosomal protein L4"/>
    <property type="match status" value="1"/>
</dbReference>
<dbReference type="NCBIfam" id="TIGR03953">
    <property type="entry name" value="rplD_bact"/>
    <property type="match status" value="1"/>
</dbReference>
<sequence length="214" mass="23757">MEAVLYNQKGDNIGTVDLPKEFFGVAMSEDLLHQVVVSQMANQRQVIAHAKGRDEVRGGGKKPWKQKGTGRARHGSIRSPIWKGGGATHGPRKEKDYSKKINAKMAQKAFRVALSAKLRDGQIFIVDELKLEVPKTREVTAILKNMSKNFENARLGSTLMVSGTNRRDLVIASGNLKNVDTIESRNLNALKVLTFKNIIMTKDSIEKMVKSTVK</sequence>
<comment type="subunit">
    <text evidence="5">Part of the 50S ribosomal subunit.</text>
</comment>
<dbReference type="PATRIC" id="fig|1619033.3.peg.733"/>
<comment type="similarity">
    <text evidence="1 5">Belongs to the universal ribosomal protein uL4 family.</text>
</comment>
<evidence type="ECO:0000256" key="6">
    <source>
        <dbReference type="SAM" id="MobiDB-lite"/>
    </source>
</evidence>
<organism evidence="7 8">
    <name type="scientific">Candidatus Yanofskybacteria bacterium GW2011_GWE2_40_11</name>
    <dbReference type="NCBI Taxonomy" id="1619033"/>
    <lineage>
        <taxon>Bacteria</taxon>
        <taxon>Candidatus Yanofskyibacteriota</taxon>
    </lineage>
</organism>
<gene>
    <name evidence="5" type="primary">rplD</name>
    <name evidence="7" type="ORF">UT75_C0010G0024</name>
</gene>
<keyword evidence="5" id="KW-0694">RNA-binding</keyword>
<proteinExistence type="inferred from homology"/>
<dbReference type="InterPro" id="IPR002136">
    <property type="entry name" value="Ribosomal_uL4"/>
</dbReference>
<dbReference type="GO" id="GO:0003735">
    <property type="term" value="F:structural constituent of ribosome"/>
    <property type="evidence" value="ECO:0007669"/>
    <property type="project" value="InterPro"/>
</dbReference>
<comment type="function">
    <text evidence="5">Forms part of the polypeptide exit tunnel.</text>
</comment>
<dbReference type="EMBL" id="LBXZ01000010">
    <property type="protein sequence ID" value="KKR40085.1"/>
    <property type="molecule type" value="Genomic_DNA"/>
</dbReference>
<keyword evidence="5" id="KW-0699">rRNA-binding</keyword>
<feature type="region of interest" description="Disordered" evidence="6">
    <location>
        <begin position="50"/>
        <end position="94"/>
    </location>
</feature>
<evidence type="ECO:0000256" key="2">
    <source>
        <dbReference type="ARBA" id="ARBA00022980"/>
    </source>
</evidence>
<dbReference type="InterPro" id="IPR023574">
    <property type="entry name" value="Ribosomal_uL4_dom_sf"/>
</dbReference>
<dbReference type="GO" id="GO:1990904">
    <property type="term" value="C:ribonucleoprotein complex"/>
    <property type="evidence" value="ECO:0007669"/>
    <property type="project" value="UniProtKB-KW"/>
</dbReference>
<feature type="compositionally biased region" description="Basic residues" evidence="6">
    <location>
        <begin position="59"/>
        <end position="76"/>
    </location>
</feature>
<dbReference type="Pfam" id="PF00573">
    <property type="entry name" value="Ribosomal_L4"/>
    <property type="match status" value="1"/>
</dbReference>
<dbReference type="PANTHER" id="PTHR10746">
    <property type="entry name" value="50S RIBOSOMAL PROTEIN L4"/>
    <property type="match status" value="1"/>
</dbReference>
<evidence type="ECO:0000313" key="7">
    <source>
        <dbReference type="EMBL" id="KKR40085.1"/>
    </source>
</evidence>
<protein>
    <recommendedName>
        <fullName evidence="4 5">Large ribosomal subunit protein uL4</fullName>
    </recommendedName>
</protein>
<keyword evidence="3 5" id="KW-0687">Ribonucleoprotein</keyword>
<name>A0A0G0SZ38_9BACT</name>